<dbReference type="GeneID" id="42856364"/>
<dbReference type="PROSITE" id="PS51071">
    <property type="entry name" value="HTH_RPIR"/>
    <property type="match status" value="1"/>
</dbReference>
<dbReference type="RefSeq" id="WP_050005015.1">
    <property type="nucleotide sequence ID" value="NZ_DAWBJP010000001.1"/>
</dbReference>
<protein>
    <submittedName>
        <fullName evidence="7">RpiR family transcriptional regulator</fullName>
    </submittedName>
</protein>
<dbReference type="GO" id="GO:1901135">
    <property type="term" value="P:carbohydrate derivative metabolic process"/>
    <property type="evidence" value="ECO:0007669"/>
    <property type="project" value="InterPro"/>
</dbReference>
<dbReference type="EMBL" id="JXXK01000007">
    <property type="protein sequence ID" value="KJF40381.1"/>
    <property type="molecule type" value="Genomic_DNA"/>
</dbReference>
<dbReference type="PANTHER" id="PTHR30514">
    <property type="entry name" value="GLUCOKINASE"/>
    <property type="match status" value="1"/>
</dbReference>
<dbReference type="GO" id="GO:0097367">
    <property type="term" value="F:carbohydrate derivative binding"/>
    <property type="evidence" value="ECO:0007669"/>
    <property type="project" value="InterPro"/>
</dbReference>
<feature type="region of interest" description="Disordered" evidence="4">
    <location>
        <begin position="275"/>
        <end position="295"/>
    </location>
</feature>
<dbReference type="PANTHER" id="PTHR30514:SF1">
    <property type="entry name" value="HTH-TYPE TRANSCRIPTIONAL REGULATOR HEXR-RELATED"/>
    <property type="match status" value="1"/>
</dbReference>
<dbReference type="Proteomes" id="UP000032483">
    <property type="component" value="Unassembled WGS sequence"/>
</dbReference>
<dbReference type="Gene3D" id="1.10.10.10">
    <property type="entry name" value="Winged helix-like DNA-binding domain superfamily/Winged helix DNA-binding domain"/>
    <property type="match status" value="1"/>
</dbReference>
<dbReference type="InterPro" id="IPR036388">
    <property type="entry name" value="WH-like_DNA-bd_sf"/>
</dbReference>
<feature type="compositionally biased region" description="Basic and acidic residues" evidence="4">
    <location>
        <begin position="275"/>
        <end position="286"/>
    </location>
</feature>
<evidence type="ECO:0000313" key="8">
    <source>
        <dbReference type="Proteomes" id="UP000032483"/>
    </source>
</evidence>
<keyword evidence="1" id="KW-0805">Transcription regulation</keyword>
<reference evidence="7" key="1">
    <citation type="submission" date="2015-02" db="EMBL/GenBank/DDBJ databases">
        <title>A novel member of the family Ruminococcaceae isolated from human feces.</title>
        <authorList>
            <person name="Shkoporov A.N."/>
            <person name="Chaplin A.V."/>
            <person name="Motuzova O.V."/>
            <person name="Kafarskaia L.I."/>
            <person name="Khokhlova E.V."/>
            <person name="Efimov B.A."/>
        </authorList>
    </citation>
    <scope>NUCLEOTIDE SEQUENCE [LARGE SCALE GENOMIC DNA]</scope>
    <source>
        <strain evidence="7">585-1</strain>
    </source>
</reference>
<evidence type="ECO:0000259" key="5">
    <source>
        <dbReference type="PROSITE" id="PS51071"/>
    </source>
</evidence>
<dbReference type="Gene3D" id="3.40.50.10490">
    <property type="entry name" value="Glucose-6-phosphate isomerase like protein, domain 1"/>
    <property type="match status" value="1"/>
</dbReference>
<evidence type="ECO:0000256" key="4">
    <source>
        <dbReference type="SAM" id="MobiDB-lite"/>
    </source>
</evidence>
<dbReference type="GO" id="GO:0003700">
    <property type="term" value="F:DNA-binding transcription factor activity"/>
    <property type="evidence" value="ECO:0007669"/>
    <property type="project" value="InterPro"/>
</dbReference>
<keyword evidence="2" id="KW-0238">DNA-binding</keyword>
<proteinExistence type="predicted"/>
<dbReference type="InterPro" id="IPR035472">
    <property type="entry name" value="RpiR-like_SIS"/>
</dbReference>
<dbReference type="InterPro" id="IPR046348">
    <property type="entry name" value="SIS_dom_sf"/>
</dbReference>
<organism evidence="7 8">
    <name type="scientific">Ruthenibacterium lactatiformans</name>
    <dbReference type="NCBI Taxonomy" id="1550024"/>
    <lineage>
        <taxon>Bacteria</taxon>
        <taxon>Bacillati</taxon>
        <taxon>Bacillota</taxon>
        <taxon>Clostridia</taxon>
        <taxon>Eubacteriales</taxon>
        <taxon>Oscillospiraceae</taxon>
        <taxon>Ruthenibacterium</taxon>
    </lineage>
</organism>
<dbReference type="SUPFAM" id="SSF46689">
    <property type="entry name" value="Homeodomain-like"/>
    <property type="match status" value="1"/>
</dbReference>
<dbReference type="AlphaFoldDB" id="A0A0D8J1G2"/>
<evidence type="ECO:0000256" key="2">
    <source>
        <dbReference type="ARBA" id="ARBA00023125"/>
    </source>
</evidence>
<feature type="domain" description="HTH rpiR-type" evidence="5">
    <location>
        <begin position="2"/>
        <end position="78"/>
    </location>
</feature>
<dbReference type="Pfam" id="PF01380">
    <property type="entry name" value="SIS"/>
    <property type="match status" value="1"/>
</dbReference>
<dbReference type="InterPro" id="IPR001347">
    <property type="entry name" value="SIS_dom"/>
</dbReference>
<dbReference type="InterPro" id="IPR009057">
    <property type="entry name" value="Homeodomain-like_sf"/>
</dbReference>
<dbReference type="SUPFAM" id="SSF53697">
    <property type="entry name" value="SIS domain"/>
    <property type="match status" value="1"/>
</dbReference>
<accession>A0A0D8J1G2</accession>
<dbReference type="GO" id="GO:0003677">
    <property type="term" value="F:DNA binding"/>
    <property type="evidence" value="ECO:0007669"/>
    <property type="project" value="UniProtKB-KW"/>
</dbReference>
<evidence type="ECO:0000313" key="7">
    <source>
        <dbReference type="EMBL" id="KJF40381.1"/>
    </source>
</evidence>
<dbReference type="PROSITE" id="PS51464">
    <property type="entry name" value="SIS"/>
    <property type="match status" value="1"/>
</dbReference>
<sequence length="295" mass="32377">MTNIEVRTQNIYENLSNAEKKVASYFLDNVENVFAKPISQLAEESGVSKVAWVRFCKAIGFDGLKDLKKSLFSELHETAGEPAEAAAFSDIREATGIDQLILSVKNNSIRAVRDTIKLLDPASVEAAARQILNARSVRIFGVGASALVGEDLYNKLLRIDKNVCFCRDLHIQLTYAANMTPQDVAVLISMSGNTKEVLEMLALSRQCGTPTVALTKFDKSVLAQNADIRLYISAPEATPRSGAMSSRIAQMVAVDVLFTAVAHLDYDRAAASLEKSRESCRPHRVDGAPPLRRRY</sequence>
<keyword evidence="8" id="KW-1185">Reference proteome</keyword>
<dbReference type="Pfam" id="PF01418">
    <property type="entry name" value="HTH_6"/>
    <property type="match status" value="1"/>
</dbReference>
<gene>
    <name evidence="7" type="ORF">TQ39_07025</name>
</gene>
<evidence type="ECO:0000256" key="1">
    <source>
        <dbReference type="ARBA" id="ARBA00023015"/>
    </source>
</evidence>
<dbReference type="InterPro" id="IPR047640">
    <property type="entry name" value="RpiR-like"/>
</dbReference>
<keyword evidence="3" id="KW-0804">Transcription</keyword>
<evidence type="ECO:0000256" key="3">
    <source>
        <dbReference type="ARBA" id="ARBA00023163"/>
    </source>
</evidence>
<dbReference type="InterPro" id="IPR000281">
    <property type="entry name" value="HTH_RpiR"/>
</dbReference>
<feature type="domain" description="SIS" evidence="6">
    <location>
        <begin position="127"/>
        <end position="267"/>
    </location>
</feature>
<name>A0A0D8J1G2_9FIRM</name>
<dbReference type="PATRIC" id="fig|1550024.3.peg.1579"/>
<dbReference type="CDD" id="cd05013">
    <property type="entry name" value="SIS_RpiR"/>
    <property type="match status" value="1"/>
</dbReference>
<comment type="caution">
    <text evidence="7">The sequence shown here is derived from an EMBL/GenBank/DDBJ whole genome shotgun (WGS) entry which is preliminary data.</text>
</comment>
<evidence type="ECO:0000259" key="6">
    <source>
        <dbReference type="PROSITE" id="PS51464"/>
    </source>
</evidence>